<dbReference type="EMBL" id="REGN01000205">
    <property type="protein sequence ID" value="RNA43608.1"/>
    <property type="molecule type" value="Genomic_DNA"/>
</dbReference>
<dbReference type="Proteomes" id="UP000276133">
    <property type="component" value="Unassembled WGS sequence"/>
</dbReference>
<evidence type="ECO:0000313" key="3">
    <source>
        <dbReference type="Proteomes" id="UP000276133"/>
    </source>
</evidence>
<sequence>MFQIYSLTLITITDCMFTIGVGLLVKFTGQLKASSFKCWSFPMDLLKVIAFPVGVSPGWFIDVDQPR</sequence>
<organism evidence="2 3">
    <name type="scientific">Brachionus plicatilis</name>
    <name type="common">Marine rotifer</name>
    <name type="synonym">Brachionus muelleri</name>
    <dbReference type="NCBI Taxonomy" id="10195"/>
    <lineage>
        <taxon>Eukaryota</taxon>
        <taxon>Metazoa</taxon>
        <taxon>Spiralia</taxon>
        <taxon>Gnathifera</taxon>
        <taxon>Rotifera</taxon>
        <taxon>Eurotatoria</taxon>
        <taxon>Monogononta</taxon>
        <taxon>Pseudotrocha</taxon>
        <taxon>Ploima</taxon>
        <taxon>Brachionidae</taxon>
        <taxon>Brachionus</taxon>
    </lineage>
</organism>
<keyword evidence="1" id="KW-0812">Transmembrane</keyword>
<accession>A0A3M7T704</accession>
<name>A0A3M7T704_BRAPC</name>
<feature type="transmembrane region" description="Helical" evidence="1">
    <location>
        <begin position="45"/>
        <end position="61"/>
    </location>
</feature>
<dbReference type="AlphaFoldDB" id="A0A3M7T704"/>
<comment type="caution">
    <text evidence="2">The sequence shown here is derived from an EMBL/GenBank/DDBJ whole genome shotgun (WGS) entry which is preliminary data.</text>
</comment>
<feature type="transmembrane region" description="Helical" evidence="1">
    <location>
        <begin position="6"/>
        <end position="25"/>
    </location>
</feature>
<reference evidence="2 3" key="1">
    <citation type="journal article" date="2018" name="Sci. Rep.">
        <title>Genomic signatures of local adaptation to the degree of environmental predictability in rotifers.</title>
        <authorList>
            <person name="Franch-Gras L."/>
            <person name="Hahn C."/>
            <person name="Garcia-Roger E.M."/>
            <person name="Carmona M.J."/>
            <person name="Serra M."/>
            <person name="Gomez A."/>
        </authorList>
    </citation>
    <scope>NUCLEOTIDE SEQUENCE [LARGE SCALE GENOMIC DNA]</scope>
    <source>
        <strain evidence="2">HYR1</strain>
    </source>
</reference>
<protein>
    <submittedName>
        <fullName evidence="2">Uncharacterized protein</fullName>
    </submittedName>
</protein>
<evidence type="ECO:0000313" key="2">
    <source>
        <dbReference type="EMBL" id="RNA43608.1"/>
    </source>
</evidence>
<gene>
    <name evidence="2" type="ORF">BpHYR1_005565</name>
</gene>
<keyword evidence="1" id="KW-0472">Membrane</keyword>
<evidence type="ECO:0000256" key="1">
    <source>
        <dbReference type="SAM" id="Phobius"/>
    </source>
</evidence>
<keyword evidence="3" id="KW-1185">Reference proteome</keyword>
<proteinExistence type="predicted"/>
<keyword evidence="1" id="KW-1133">Transmembrane helix</keyword>